<keyword evidence="5 8" id="KW-0812">Transmembrane</keyword>
<dbReference type="Pfam" id="PF00528">
    <property type="entry name" value="BPD_transp_1"/>
    <property type="match status" value="1"/>
</dbReference>
<feature type="transmembrane region" description="Helical" evidence="8">
    <location>
        <begin position="69"/>
        <end position="89"/>
    </location>
</feature>
<keyword evidence="3 8" id="KW-0813">Transport</keyword>
<protein>
    <submittedName>
        <fullName evidence="10">Putative spermidine/putrescine transport system permease protein</fullName>
    </submittedName>
</protein>
<dbReference type="InterPro" id="IPR051789">
    <property type="entry name" value="Bact_Polyamine_Transport"/>
</dbReference>
<dbReference type="SUPFAM" id="SSF161098">
    <property type="entry name" value="MetI-like"/>
    <property type="match status" value="1"/>
</dbReference>
<dbReference type="EMBL" id="FRCS01000025">
    <property type="protein sequence ID" value="SHN47554.1"/>
    <property type="molecule type" value="Genomic_DNA"/>
</dbReference>
<organism evidence="10 11">
    <name type="scientific">Cryptosporangium aurantiacum</name>
    <dbReference type="NCBI Taxonomy" id="134849"/>
    <lineage>
        <taxon>Bacteria</taxon>
        <taxon>Bacillati</taxon>
        <taxon>Actinomycetota</taxon>
        <taxon>Actinomycetes</taxon>
        <taxon>Cryptosporangiales</taxon>
        <taxon>Cryptosporangiaceae</taxon>
        <taxon>Cryptosporangium</taxon>
    </lineage>
</organism>
<dbReference type="Gene3D" id="1.10.3720.10">
    <property type="entry name" value="MetI-like"/>
    <property type="match status" value="1"/>
</dbReference>
<evidence type="ECO:0000256" key="2">
    <source>
        <dbReference type="ARBA" id="ARBA00007069"/>
    </source>
</evidence>
<evidence type="ECO:0000256" key="8">
    <source>
        <dbReference type="RuleBase" id="RU363032"/>
    </source>
</evidence>
<evidence type="ECO:0000256" key="7">
    <source>
        <dbReference type="ARBA" id="ARBA00023136"/>
    </source>
</evidence>
<keyword evidence="7 8" id="KW-0472">Membrane</keyword>
<dbReference type="InterPro" id="IPR000515">
    <property type="entry name" value="MetI-like"/>
</dbReference>
<name>A0A1M7RMT2_9ACTN</name>
<evidence type="ECO:0000256" key="3">
    <source>
        <dbReference type="ARBA" id="ARBA00022448"/>
    </source>
</evidence>
<keyword evidence="11" id="KW-1185">Reference proteome</keyword>
<feature type="transmembrane region" description="Helical" evidence="8">
    <location>
        <begin position="236"/>
        <end position="255"/>
    </location>
</feature>
<comment type="subcellular location">
    <subcellularLocation>
        <location evidence="1 8">Cell membrane</location>
        <topology evidence="1 8">Multi-pass membrane protein</topology>
    </subcellularLocation>
</comment>
<dbReference type="InterPro" id="IPR035906">
    <property type="entry name" value="MetI-like_sf"/>
</dbReference>
<dbReference type="PANTHER" id="PTHR43848:SF2">
    <property type="entry name" value="PUTRESCINE TRANSPORT SYSTEM PERMEASE PROTEIN POTI"/>
    <property type="match status" value="1"/>
</dbReference>
<dbReference type="AlphaFoldDB" id="A0A1M7RMT2"/>
<evidence type="ECO:0000256" key="4">
    <source>
        <dbReference type="ARBA" id="ARBA00022475"/>
    </source>
</evidence>
<dbReference type="STRING" id="134849.SAMN05443668_12514"/>
<feature type="transmembrane region" description="Helical" evidence="8">
    <location>
        <begin position="9"/>
        <end position="34"/>
    </location>
</feature>
<dbReference type="PANTHER" id="PTHR43848">
    <property type="entry name" value="PUTRESCINE TRANSPORT SYSTEM PERMEASE PROTEIN POTI"/>
    <property type="match status" value="1"/>
</dbReference>
<dbReference type="OrthoDB" id="6496035at2"/>
<feature type="transmembrane region" description="Helical" evidence="8">
    <location>
        <begin position="132"/>
        <end position="154"/>
    </location>
</feature>
<feature type="domain" description="ABC transmembrane type-1" evidence="9">
    <location>
        <begin position="65"/>
        <end position="255"/>
    </location>
</feature>
<dbReference type="PROSITE" id="PS50928">
    <property type="entry name" value="ABC_TM1"/>
    <property type="match status" value="1"/>
</dbReference>
<evidence type="ECO:0000256" key="5">
    <source>
        <dbReference type="ARBA" id="ARBA00022692"/>
    </source>
</evidence>
<evidence type="ECO:0000313" key="11">
    <source>
        <dbReference type="Proteomes" id="UP000184440"/>
    </source>
</evidence>
<evidence type="ECO:0000259" key="9">
    <source>
        <dbReference type="PROSITE" id="PS50928"/>
    </source>
</evidence>
<feature type="transmembrane region" description="Helical" evidence="8">
    <location>
        <begin position="190"/>
        <end position="216"/>
    </location>
</feature>
<sequence>MTLSKTARVALRTFTVLALTAVYVPLLVVLVNSFNADRTFGWPPSGFTLEWWERTAQNTGALDALWTSVQVGLLATLIALVLGTLASFGLQRHRFFGRDSISLLIVLPIALPGIVTGIALNNAFRTILGVNLGFLTLVVAHATFCVVIVFNNVIARLRRLGGNLEEASMDLGADMFTTFRLVTFPMLRSALLAGGLLAFALSFDEIIVTTFTAGAGTQTLPIWILNNLFRPNQAPVVNVVAAVLIILSVVPIYLAQRLSGDSAGGGRF</sequence>
<dbReference type="CDD" id="cd06261">
    <property type="entry name" value="TM_PBP2"/>
    <property type="match status" value="1"/>
</dbReference>
<feature type="transmembrane region" description="Helical" evidence="8">
    <location>
        <begin position="101"/>
        <end position="120"/>
    </location>
</feature>
<gene>
    <name evidence="10" type="ORF">SAMN05443668_12514</name>
</gene>
<dbReference type="RefSeq" id="WP_073265531.1">
    <property type="nucleotide sequence ID" value="NZ_FRCS01000025.1"/>
</dbReference>
<dbReference type="GO" id="GO:0055085">
    <property type="term" value="P:transmembrane transport"/>
    <property type="evidence" value="ECO:0007669"/>
    <property type="project" value="InterPro"/>
</dbReference>
<accession>A0A1M7RMT2</accession>
<keyword evidence="6 8" id="KW-1133">Transmembrane helix</keyword>
<evidence type="ECO:0000256" key="6">
    <source>
        <dbReference type="ARBA" id="ARBA00022989"/>
    </source>
</evidence>
<dbReference type="Proteomes" id="UP000184440">
    <property type="component" value="Unassembled WGS sequence"/>
</dbReference>
<evidence type="ECO:0000256" key="1">
    <source>
        <dbReference type="ARBA" id="ARBA00004651"/>
    </source>
</evidence>
<dbReference type="GO" id="GO:0005886">
    <property type="term" value="C:plasma membrane"/>
    <property type="evidence" value="ECO:0007669"/>
    <property type="project" value="UniProtKB-SubCell"/>
</dbReference>
<keyword evidence="4" id="KW-1003">Cell membrane</keyword>
<reference evidence="10 11" key="1">
    <citation type="submission" date="2016-11" db="EMBL/GenBank/DDBJ databases">
        <authorList>
            <person name="Jaros S."/>
            <person name="Januszkiewicz K."/>
            <person name="Wedrychowicz H."/>
        </authorList>
    </citation>
    <scope>NUCLEOTIDE SEQUENCE [LARGE SCALE GENOMIC DNA]</scope>
    <source>
        <strain evidence="10 11">DSM 46144</strain>
    </source>
</reference>
<proteinExistence type="inferred from homology"/>
<comment type="similarity">
    <text evidence="2">Belongs to the binding-protein-dependent transport system permease family. CysTW subfamily.</text>
</comment>
<evidence type="ECO:0000313" key="10">
    <source>
        <dbReference type="EMBL" id="SHN47554.1"/>
    </source>
</evidence>